<dbReference type="InterPro" id="IPR011701">
    <property type="entry name" value="MFS"/>
</dbReference>
<proteinExistence type="predicted"/>
<feature type="transmembrane region" description="Helical" evidence="7">
    <location>
        <begin position="21"/>
        <end position="45"/>
    </location>
</feature>
<feature type="transmembrane region" description="Helical" evidence="7">
    <location>
        <begin position="353"/>
        <end position="375"/>
    </location>
</feature>
<accession>A0A1C2DP87</accession>
<feature type="transmembrane region" description="Helical" evidence="7">
    <location>
        <begin position="258"/>
        <end position="278"/>
    </location>
</feature>
<dbReference type="InterPro" id="IPR001958">
    <property type="entry name" value="Tet-R_TetA/multi-R_MdtG-like"/>
</dbReference>
<dbReference type="STRING" id="1566387.QV13_15540"/>
<dbReference type="EMBL" id="MDEO01000033">
    <property type="protein sequence ID" value="OCX16588.1"/>
    <property type="molecule type" value="Genomic_DNA"/>
</dbReference>
<feature type="transmembrane region" description="Helical" evidence="7">
    <location>
        <begin position="145"/>
        <end position="166"/>
    </location>
</feature>
<feature type="transmembrane region" description="Helical" evidence="7">
    <location>
        <begin position="226"/>
        <end position="252"/>
    </location>
</feature>
<evidence type="ECO:0000256" key="1">
    <source>
        <dbReference type="ARBA" id="ARBA00004651"/>
    </source>
</evidence>
<feature type="transmembrane region" description="Helical" evidence="7">
    <location>
        <begin position="91"/>
        <end position="110"/>
    </location>
</feature>
<feature type="transmembrane region" description="Helical" evidence="7">
    <location>
        <begin position="320"/>
        <end position="341"/>
    </location>
</feature>
<keyword evidence="4 7" id="KW-0812">Transmembrane</keyword>
<reference evidence="9 10" key="1">
    <citation type="submission" date="2016-08" db="EMBL/GenBank/DDBJ databases">
        <title>Whole genome sequence of Mesorhizobium sp. strain UASWS1009 isolated from industrial sewage.</title>
        <authorList>
            <person name="Crovadore J."/>
            <person name="Calmin G."/>
            <person name="Chablais R."/>
            <person name="Cochard B."/>
            <person name="Lefort F."/>
        </authorList>
    </citation>
    <scope>NUCLEOTIDE SEQUENCE [LARGE SCALE GENOMIC DNA]</scope>
    <source>
        <strain evidence="9 10">UASWS1009</strain>
    </source>
</reference>
<dbReference type="InterPro" id="IPR020846">
    <property type="entry name" value="MFS_dom"/>
</dbReference>
<feature type="transmembrane region" description="Helical" evidence="7">
    <location>
        <begin position="290"/>
        <end position="308"/>
    </location>
</feature>
<organism evidence="9 10">
    <name type="scientific">Mesorhizobium hungaricum</name>
    <dbReference type="NCBI Taxonomy" id="1566387"/>
    <lineage>
        <taxon>Bacteria</taxon>
        <taxon>Pseudomonadati</taxon>
        <taxon>Pseudomonadota</taxon>
        <taxon>Alphaproteobacteria</taxon>
        <taxon>Hyphomicrobiales</taxon>
        <taxon>Phyllobacteriaceae</taxon>
        <taxon>Mesorhizobium</taxon>
    </lineage>
</organism>
<evidence type="ECO:0000313" key="9">
    <source>
        <dbReference type="EMBL" id="OCX16588.1"/>
    </source>
</evidence>
<dbReference type="PRINTS" id="PR01035">
    <property type="entry name" value="TCRTETA"/>
</dbReference>
<dbReference type="PANTHER" id="PTHR43414">
    <property type="entry name" value="MULTIDRUG RESISTANCE PROTEIN MDTG"/>
    <property type="match status" value="1"/>
</dbReference>
<dbReference type="OrthoDB" id="9764259at2"/>
<dbReference type="GO" id="GO:0022857">
    <property type="term" value="F:transmembrane transporter activity"/>
    <property type="evidence" value="ECO:0007669"/>
    <property type="project" value="InterPro"/>
</dbReference>
<evidence type="ECO:0000256" key="4">
    <source>
        <dbReference type="ARBA" id="ARBA00022692"/>
    </source>
</evidence>
<evidence type="ECO:0000256" key="7">
    <source>
        <dbReference type="SAM" id="Phobius"/>
    </source>
</evidence>
<feature type="transmembrane region" description="Helical" evidence="7">
    <location>
        <begin position="381"/>
        <end position="401"/>
    </location>
</feature>
<comment type="caution">
    <text evidence="9">The sequence shown here is derived from an EMBL/GenBank/DDBJ whole genome shotgun (WGS) entry which is preliminary data.</text>
</comment>
<keyword evidence="10" id="KW-1185">Reference proteome</keyword>
<keyword evidence="3" id="KW-1003">Cell membrane</keyword>
<keyword evidence="5 7" id="KW-1133">Transmembrane helix</keyword>
<dbReference type="AlphaFoldDB" id="A0A1C2DP87"/>
<dbReference type="InterPro" id="IPR036259">
    <property type="entry name" value="MFS_trans_sf"/>
</dbReference>
<feature type="transmembrane region" description="Helical" evidence="7">
    <location>
        <begin position="178"/>
        <end position="198"/>
    </location>
</feature>
<dbReference type="CDD" id="cd17391">
    <property type="entry name" value="MFS_MdtG_MDR_like"/>
    <property type="match status" value="1"/>
</dbReference>
<protein>
    <submittedName>
        <fullName evidence="9">MFS transporter</fullName>
    </submittedName>
</protein>
<dbReference type="PANTHER" id="PTHR43414:SF6">
    <property type="entry name" value="MULTIDRUG RESISTANCE PROTEIN MDTG"/>
    <property type="match status" value="1"/>
</dbReference>
<dbReference type="RefSeq" id="WP_024926274.1">
    <property type="nucleotide sequence ID" value="NZ_MDEO01000033.1"/>
</dbReference>
<dbReference type="Proteomes" id="UP000094412">
    <property type="component" value="Unassembled WGS sequence"/>
</dbReference>
<evidence type="ECO:0000313" key="10">
    <source>
        <dbReference type="Proteomes" id="UP000094412"/>
    </source>
</evidence>
<dbReference type="GO" id="GO:0005886">
    <property type="term" value="C:plasma membrane"/>
    <property type="evidence" value="ECO:0007669"/>
    <property type="project" value="UniProtKB-SubCell"/>
</dbReference>
<feature type="transmembrane region" description="Helical" evidence="7">
    <location>
        <begin position="116"/>
        <end position="138"/>
    </location>
</feature>
<dbReference type="SUPFAM" id="SSF103473">
    <property type="entry name" value="MFS general substrate transporter"/>
    <property type="match status" value="1"/>
</dbReference>
<evidence type="ECO:0000256" key="3">
    <source>
        <dbReference type="ARBA" id="ARBA00022475"/>
    </source>
</evidence>
<gene>
    <name evidence="9" type="ORF">QV13_15540</name>
</gene>
<evidence type="ECO:0000256" key="5">
    <source>
        <dbReference type="ARBA" id="ARBA00022989"/>
    </source>
</evidence>
<dbReference type="PROSITE" id="PS50850">
    <property type="entry name" value="MFS"/>
    <property type="match status" value="1"/>
</dbReference>
<keyword evidence="2" id="KW-0813">Transport</keyword>
<name>A0A1C2DP87_9HYPH</name>
<feature type="transmembrane region" description="Helical" evidence="7">
    <location>
        <begin position="57"/>
        <end position="79"/>
    </location>
</feature>
<comment type="subcellular location">
    <subcellularLocation>
        <location evidence="1">Cell membrane</location>
        <topology evidence="1">Multi-pass membrane protein</topology>
    </subcellularLocation>
</comment>
<dbReference type="Pfam" id="PF07690">
    <property type="entry name" value="MFS_1"/>
    <property type="match status" value="2"/>
</dbReference>
<sequence>MPNENAASADAGYNVHWRRNLVVCLIGSFTTLVAMTLLLPFLPLYVEELGVSDRAAIVQWSGIAYGATFLAAALVAPLWGRLGDRYGRKVMLVRASFGMAVCMSLMGMVQDVWQLVALRLLIGLAGGYSSGSTILVAMQTPKDRSGWALGMLSAGIMAGNLVGPLIGGGLPPRIGIRATFLIAGGVIFLAFLATTLLIKEERRPATTGARKQTQGGWSQLPDKRPIVAMLATGMLLMFATMSIEPIITVYVAELVPDPARVTLVAGFVMSAAALGAILSAPRLGRLADRVGHWTVITGALAVAALLLIPQAFVTESWQLIVLRFLMGLALGGLLPSVTSIIRHNVPDGVGGNVLGYSISAQYIGQVAGPVLGGFVGGHFGMRAVFLSTAVLLALGAFYNWVVRARYQQPQPA</sequence>
<evidence type="ECO:0000256" key="6">
    <source>
        <dbReference type="ARBA" id="ARBA00023136"/>
    </source>
</evidence>
<evidence type="ECO:0000259" key="8">
    <source>
        <dbReference type="PROSITE" id="PS50850"/>
    </source>
</evidence>
<evidence type="ECO:0000256" key="2">
    <source>
        <dbReference type="ARBA" id="ARBA00022448"/>
    </source>
</evidence>
<feature type="domain" description="Major facilitator superfamily (MFS) profile" evidence="8">
    <location>
        <begin position="20"/>
        <end position="407"/>
    </location>
</feature>
<dbReference type="Gene3D" id="1.20.1250.20">
    <property type="entry name" value="MFS general substrate transporter like domains"/>
    <property type="match status" value="2"/>
</dbReference>
<keyword evidence="6 7" id="KW-0472">Membrane</keyword>